<feature type="transmembrane region" description="Helical" evidence="12">
    <location>
        <begin position="464"/>
        <end position="481"/>
    </location>
</feature>
<feature type="transmembrane region" description="Helical" evidence="12">
    <location>
        <begin position="6"/>
        <end position="23"/>
    </location>
</feature>
<dbReference type="PANTHER" id="PTHR42985">
    <property type="entry name" value="SODIUM-COUPLED MONOCARBOXYLATE TRANSPORTER"/>
    <property type="match status" value="1"/>
</dbReference>
<feature type="transmembrane region" description="Helical" evidence="12">
    <location>
        <begin position="273"/>
        <end position="300"/>
    </location>
</feature>
<sequence length="498" mass="55560">MQSTFILIVIFVYFAVLMLISWLTSRKGSGNDTFFRANKSSKWYVVAIAMVGTSISGVTFVSVPGMVRNLDMSYMQMVFGFFFGYLVIAYVLLPLYYRLNLTTIYGYLDQRYGSKSYKTGAWFFLISKIVGAAARLYLVAFILQTLVFDAWGIPFVVTVIGIILVIWLYSHKSGIKTIIWTDWLQTILFITALILIVWQIAVRLNLDLSGVVTTISNSPHSRIFIFDDWASTQNFFKQFFSGMFITIVMTGLDQDQMQKNLTIRTLKDAQKNVVSYGLAFAPINFLFLCLGVLLITYAGQNGIVLPEVSDNILPVIASEYLGQTVLGIFVVGIVAAAFSSADSALTALTTSFCVDILNMKAVSQTKAQEQKDIRTRRMVHVGVSASFVLIILLIEAIGSDSIITAIYKLASYTYGPLLGLYVFGLYSKVKPVDRWVPYVAIAAPVLCFIIEMVMQQLFSYQVGYELLLMNGLFTGLGLWMVSHVKKGGKGEWTIDNGK</sequence>
<dbReference type="KEGG" id="psac:PSM36_1440"/>
<evidence type="ECO:0000256" key="9">
    <source>
        <dbReference type="ARBA" id="ARBA00023136"/>
    </source>
</evidence>
<feature type="transmembrane region" description="Helical" evidence="12">
    <location>
        <begin position="120"/>
        <end position="144"/>
    </location>
</feature>
<evidence type="ECO:0000256" key="11">
    <source>
        <dbReference type="RuleBase" id="RU362091"/>
    </source>
</evidence>
<dbReference type="AlphaFoldDB" id="A0A1R3T2I2"/>
<comment type="subcellular location">
    <subcellularLocation>
        <location evidence="1">Cell membrane</location>
        <topology evidence="1">Multi-pass membrane protein</topology>
    </subcellularLocation>
</comment>
<keyword evidence="8" id="KW-0406">Ion transport</keyword>
<feature type="transmembrane region" description="Helical" evidence="12">
    <location>
        <begin position="79"/>
        <end position="99"/>
    </location>
</feature>
<dbReference type="InterPro" id="IPR038377">
    <property type="entry name" value="Na/Glc_symporter_sf"/>
</dbReference>
<evidence type="ECO:0000256" key="7">
    <source>
        <dbReference type="ARBA" id="ARBA00023053"/>
    </source>
</evidence>
<organism evidence="13 14">
    <name type="scientific">Proteiniphilum saccharofermentans</name>
    <dbReference type="NCBI Taxonomy" id="1642647"/>
    <lineage>
        <taxon>Bacteria</taxon>
        <taxon>Pseudomonadati</taxon>
        <taxon>Bacteroidota</taxon>
        <taxon>Bacteroidia</taxon>
        <taxon>Bacteroidales</taxon>
        <taxon>Dysgonomonadaceae</taxon>
        <taxon>Proteiniphilum</taxon>
    </lineage>
</organism>
<dbReference type="STRING" id="1642647.PSM36_1440"/>
<dbReference type="InterPro" id="IPR051163">
    <property type="entry name" value="Sodium:Solute_Symporter_SSF"/>
</dbReference>
<dbReference type="EMBL" id="LT605205">
    <property type="protein sequence ID" value="SCD20262.1"/>
    <property type="molecule type" value="Genomic_DNA"/>
</dbReference>
<evidence type="ECO:0000256" key="6">
    <source>
        <dbReference type="ARBA" id="ARBA00022989"/>
    </source>
</evidence>
<dbReference type="GO" id="GO:0006814">
    <property type="term" value="P:sodium ion transport"/>
    <property type="evidence" value="ECO:0007669"/>
    <property type="project" value="UniProtKB-KW"/>
</dbReference>
<name>A0A1R3T2I2_9BACT</name>
<feature type="transmembrane region" description="Helical" evidence="12">
    <location>
        <begin position="378"/>
        <end position="397"/>
    </location>
</feature>
<keyword evidence="3" id="KW-0813">Transport</keyword>
<accession>A0A1R3T2I2</accession>
<dbReference type="Proteomes" id="UP000187464">
    <property type="component" value="Chromosome I"/>
</dbReference>
<feature type="transmembrane region" description="Helical" evidence="12">
    <location>
        <begin position="43"/>
        <end position="67"/>
    </location>
</feature>
<dbReference type="GO" id="GO:0005886">
    <property type="term" value="C:plasma membrane"/>
    <property type="evidence" value="ECO:0007669"/>
    <property type="project" value="UniProtKB-SubCell"/>
</dbReference>
<feature type="transmembrane region" description="Helical" evidence="12">
    <location>
        <begin position="182"/>
        <end position="201"/>
    </location>
</feature>
<feature type="transmembrane region" description="Helical" evidence="12">
    <location>
        <begin position="438"/>
        <end position="458"/>
    </location>
</feature>
<feature type="transmembrane region" description="Helical" evidence="12">
    <location>
        <begin position="150"/>
        <end position="170"/>
    </location>
</feature>
<comment type="similarity">
    <text evidence="2 11">Belongs to the sodium:solute symporter (SSF) (TC 2.A.21) family.</text>
</comment>
<evidence type="ECO:0000313" key="13">
    <source>
        <dbReference type="EMBL" id="SCD20262.1"/>
    </source>
</evidence>
<dbReference type="CDD" id="cd10326">
    <property type="entry name" value="SLC5sbd_NIS-like"/>
    <property type="match status" value="1"/>
</dbReference>
<gene>
    <name evidence="13" type="ORF">PSM36_1440</name>
</gene>
<keyword evidence="4" id="KW-1003">Cell membrane</keyword>
<evidence type="ECO:0000256" key="5">
    <source>
        <dbReference type="ARBA" id="ARBA00022692"/>
    </source>
</evidence>
<proteinExistence type="inferred from homology"/>
<dbReference type="PROSITE" id="PS50283">
    <property type="entry name" value="NA_SOLUT_SYMP_3"/>
    <property type="match status" value="1"/>
</dbReference>
<dbReference type="Gene3D" id="1.20.1730.10">
    <property type="entry name" value="Sodium/glucose cotransporter"/>
    <property type="match status" value="1"/>
</dbReference>
<keyword evidence="10" id="KW-0739">Sodium transport</keyword>
<feature type="transmembrane region" description="Helical" evidence="12">
    <location>
        <begin position="409"/>
        <end position="426"/>
    </location>
</feature>
<evidence type="ECO:0000256" key="2">
    <source>
        <dbReference type="ARBA" id="ARBA00006434"/>
    </source>
</evidence>
<reference evidence="13 14" key="1">
    <citation type="submission" date="2016-08" db="EMBL/GenBank/DDBJ databases">
        <authorList>
            <person name="Seilhamer J.J."/>
        </authorList>
    </citation>
    <scope>NUCLEOTIDE SEQUENCE [LARGE SCALE GENOMIC DNA]</scope>
    <source>
        <strain evidence="13">M3/6</strain>
    </source>
</reference>
<feature type="transmembrane region" description="Helical" evidence="12">
    <location>
        <begin position="235"/>
        <end position="252"/>
    </location>
</feature>
<evidence type="ECO:0000256" key="3">
    <source>
        <dbReference type="ARBA" id="ARBA00022448"/>
    </source>
</evidence>
<dbReference type="GO" id="GO:0015293">
    <property type="term" value="F:symporter activity"/>
    <property type="evidence" value="ECO:0007669"/>
    <property type="project" value="TreeGrafter"/>
</dbReference>
<dbReference type="InterPro" id="IPR001734">
    <property type="entry name" value="Na/solute_symporter"/>
</dbReference>
<evidence type="ECO:0000256" key="1">
    <source>
        <dbReference type="ARBA" id="ARBA00004651"/>
    </source>
</evidence>
<dbReference type="RefSeq" id="WP_076930173.1">
    <property type="nucleotide sequence ID" value="NZ_LT605205.1"/>
</dbReference>
<evidence type="ECO:0000313" key="14">
    <source>
        <dbReference type="Proteomes" id="UP000187464"/>
    </source>
</evidence>
<evidence type="ECO:0000256" key="4">
    <source>
        <dbReference type="ARBA" id="ARBA00022475"/>
    </source>
</evidence>
<keyword evidence="5 12" id="KW-0812">Transmembrane</keyword>
<keyword evidence="9 12" id="KW-0472">Membrane</keyword>
<protein>
    <submittedName>
        <fullName evidence="13">Na+/solute symporter</fullName>
    </submittedName>
</protein>
<keyword evidence="14" id="KW-1185">Reference proteome</keyword>
<keyword evidence="6 12" id="KW-1133">Transmembrane helix</keyword>
<evidence type="ECO:0000256" key="8">
    <source>
        <dbReference type="ARBA" id="ARBA00023065"/>
    </source>
</evidence>
<evidence type="ECO:0000256" key="12">
    <source>
        <dbReference type="SAM" id="Phobius"/>
    </source>
</evidence>
<keyword evidence="7" id="KW-0915">Sodium</keyword>
<evidence type="ECO:0000256" key="10">
    <source>
        <dbReference type="ARBA" id="ARBA00023201"/>
    </source>
</evidence>
<dbReference type="PANTHER" id="PTHR42985:SF47">
    <property type="entry name" value="INTEGRAL MEMBRANE TRANSPORT PROTEIN"/>
    <property type="match status" value="1"/>
</dbReference>
<feature type="transmembrane region" description="Helical" evidence="12">
    <location>
        <begin position="320"/>
        <end position="338"/>
    </location>
</feature>
<dbReference type="Pfam" id="PF00474">
    <property type="entry name" value="SSF"/>
    <property type="match status" value="1"/>
</dbReference>